<dbReference type="PANTHER" id="PTHR47053:SF1">
    <property type="entry name" value="MUREIN DD-ENDOPEPTIDASE MEPH-RELATED"/>
    <property type="match status" value="1"/>
</dbReference>
<dbReference type="SUPFAM" id="SSF54106">
    <property type="entry name" value="LysM domain"/>
    <property type="match status" value="3"/>
</dbReference>
<evidence type="ECO:0000259" key="10">
    <source>
        <dbReference type="PROSITE" id="PS51935"/>
    </source>
</evidence>
<dbReference type="PROSITE" id="PS51935">
    <property type="entry name" value="NLPC_P60"/>
    <property type="match status" value="1"/>
</dbReference>
<dbReference type="Proteomes" id="UP000216498">
    <property type="component" value="Unassembled WGS sequence"/>
</dbReference>
<dbReference type="Pfam" id="PF01476">
    <property type="entry name" value="LysM"/>
    <property type="match status" value="3"/>
</dbReference>
<keyword evidence="4" id="KW-0677">Repeat</keyword>
<evidence type="ECO:0000256" key="4">
    <source>
        <dbReference type="ARBA" id="ARBA00022737"/>
    </source>
</evidence>
<evidence type="ECO:0000256" key="2">
    <source>
        <dbReference type="ARBA" id="ARBA00022670"/>
    </source>
</evidence>
<sequence>MANKKIIMSVTASAAIASAIFAAEEVEAASHKVQSGDSLWGIAQQYGTSVSSLKSINNLSSDLIFPNQVIETEKKSSNSNTNNNNTTKPSTTKSTYKVKSGDTLSGIASKHNISLSDLMKWNNLDTTLIYPGNVFVVSKGGSSNAPANNNNSGSSDKGSSSTGSSSVYVVKSGDTLSRIASKYSGVSVSDLKKWNNLSSDLILIGQKLSVNGKSSTGSNSSGASEKPTANVDYNVDKLISVAKSVSGVPYKWGGSTTSGFDCSGFIYYAYKQAGKSISRTSTDGYFNRSFYVNKPQVGDIVFFAGTYRAGISHMGIYLGNGDFIHAGSSTGVTISNVKDSYWSKHFDSYKRFY</sequence>
<dbReference type="EMBL" id="NPMS01000005">
    <property type="protein sequence ID" value="OZU88249.1"/>
    <property type="molecule type" value="Genomic_DNA"/>
</dbReference>
<keyword evidence="5" id="KW-0378">Hydrolase</keyword>
<evidence type="ECO:0000256" key="5">
    <source>
        <dbReference type="ARBA" id="ARBA00022801"/>
    </source>
</evidence>
<feature type="region of interest" description="Disordered" evidence="7">
    <location>
        <begin position="73"/>
        <end position="98"/>
    </location>
</feature>
<dbReference type="Gene3D" id="3.10.350.10">
    <property type="entry name" value="LysM domain"/>
    <property type="match status" value="3"/>
</dbReference>
<gene>
    <name evidence="11" type="ORF">CIL03_11380</name>
</gene>
<proteinExistence type="inferred from homology"/>
<comment type="caution">
    <text evidence="11">The sequence shown here is derived from an EMBL/GenBank/DDBJ whole genome shotgun (WGS) entry which is preliminary data.</text>
</comment>
<feature type="signal peptide" evidence="8">
    <location>
        <begin position="1"/>
        <end position="22"/>
    </location>
</feature>
<evidence type="ECO:0000313" key="12">
    <source>
        <dbReference type="Proteomes" id="UP000216498"/>
    </source>
</evidence>
<keyword evidence="12" id="KW-1185">Reference proteome</keyword>
<dbReference type="CDD" id="cd00118">
    <property type="entry name" value="LysM"/>
    <property type="match status" value="3"/>
</dbReference>
<organism evidence="11 12">
    <name type="scientific">Virgibacillus indicus</name>
    <dbReference type="NCBI Taxonomy" id="2024554"/>
    <lineage>
        <taxon>Bacteria</taxon>
        <taxon>Bacillati</taxon>
        <taxon>Bacillota</taxon>
        <taxon>Bacilli</taxon>
        <taxon>Bacillales</taxon>
        <taxon>Bacillaceae</taxon>
        <taxon>Virgibacillus</taxon>
    </lineage>
</organism>
<evidence type="ECO:0000256" key="7">
    <source>
        <dbReference type="SAM" id="MobiDB-lite"/>
    </source>
</evidence>
<feature type="domain" description="LysM" evidence="9">
    <location>
        <begin position="94"/>
        <end position="137"/>
    </location>
</feature>
<dbReference type="SMART" id="SM00257">
    <property type="entry name" value="LysM"/>
    <property type="match status" value="3"/>
</dbReference>
<dbReference type="AlphaFoldDB" id="A0A265N9X1"/>
<name>A0A265N9X1_9BACI</name>
<feature type="domain" description="NlpC/P60" evidence="10">
    <location>
        <begin position="232"/>
        <end position="353"/>
    </location>
</feature>
<keyword evidence="2" id="KW-0645">Protease</keyword>
<dbReference type="InterPro" id="IPR018392">
    <property type="entry name" value="LysM"/>
</dbReference>
<evidence type="ECO:0000256" key="8">
    <source>
        <dbReference type="SAM" id="SignalP"/>
    </source>
</evidence>
<dbReference type="GO" id="GO:0006508">
    <property type="term" value="P:proteolysis"/>
    <property type="evidence" value="ECO:0007669"/>
    <property type="project" value="UniProtKB-KW"/>
</dbReference>
<dbReference type="SUPFAM" id="SSF54001">
    <property type="entry name" value="Cysteine proteinases"/>
    <property type="match status" value="1"/>
</dbReference>
<evidence type="ECO:0000256" key="6">
    <source>
        <dbReference type="ARBA" id="ARBA00022807"/>
    </source>
</evidence>
<dbReference type="OrthoDB" id="9813368at2"/>
<dbReference type="InterPro" id="IPR051202">
    <property type="entry name" value="Peptidase_C40"/>
</dbReference>
<dbReference type="PROSITE" id="PS51782">
    <property type="entry name" value="LYSM"/>
    <property type="match status" value="3"/>
</dbReference>
<evidence type="ECO:0000313" key="11">
    <source>
        <dbReference type="EMBL" id="OZU88249.1"/>
    </source>
</evidence>
<dbReference type="PANTHER" id="PTHR47053">
    <property type="entry name" value="MUREIN DD-ENDOPEPTIDASE MEPH-RELATED"/>
    <property type="match status" value="1"/>
</dbReference>
<keyword evidence="6" id="KW-0788">Thiol protease</keyword>
<comment type="similarity">
    <text evidence="1">Belongs to the peptidase C40 family.</text>
</comment>
<evidence type="ECO:0000256" key="1">
    <source>
        <dbReference type="ARBA" id="ARBA00007074"/>
    </source>
</evidence>
<feature type="domain" description="LysM" evidence="9">
    <location>
        <begin position="166"/>
        <end position="210"/>
    </location>
</feature>
<dbReference type="Pfam" id="PF00877">
    <property type="entry name" value="NLPC_P60"/>
    <property type="match status" value="1"/>
</dbReference>
<keyword evidence="3 8" id="KW-0732">Signal</keyword>
<dbReference type="RefSeq" id="WP_094885988.1">
    <property type="nucleotide sequence ID" value="NZ_NPMS01000005.1"/>
</dbReference>
<feature type="chain" id="PRO_5039390199" evidence="8">
    <location>
        <begin position="23"/>
        <end position="353"/>
    </location>
</feature>
<feature type="domain" description="LysM" evidence="9">
    <location>
        <begin position="29"/>
        <end position="72"/>
    </location>
</feature>
<dbReference type="InterPro" id="IPR038765">
    <property type="entry name" value="Papain-like_cys_pep_sf"/>
</dbReference>
<feature type="compositionally biased region" description="Low complexity" evidence="7">
    <location>
        <begin position="77"/>
        <end position="98"/>
    </location>
</feature>
<dbReference type="Gene3D" id="3.90.1720.10">
    <property type="entry name" value="endopeptidase domain like (from Nostoc punctiforme)"/>
    <property type="match status" value="1"/>
</dbReference>
<evidence type="ECO:0000259" key="9">
    <source>
        <dbReference type="PROSITE" id="PS51782"/>
    </source>
</evidence>
<dbReference type="InterPro" id="IPR036779">
    <property type="entry name" value="LysM_dom_sf"/>
</dbReference>
<dbReference type="GO" id="GO:0008234">
    <property type="term" value="F:cysteine-type peptidase activity"/>
    <property type="evidence" value="ECO:0007669"/>
    <property type="project" value="UniProtKB-KW"/>
</dbReference>
<protein>
    <submittedName>
        <fullName evidence="11">Peptidoglycan endopeptidase</fullName>
    </submittedName>
</protein>
<accession>A0A265N9X1</accession>
<reference evidence="11 12" key="1">
    <citation type="submission" date="2017-08" db="EMBL/GenBank/DDBJ databases">
        <title>Virgibacillus indicus sp. nov. and Virgibacillus profoundi sp. nov, two moderately halophilic bacteria isolated from marine sediment by using the Microfluidic Streak Plate.</title>
        <authorList>
            <person name="Xu B."/>
            <person name="Hu B."/>
            <person name="Wang J."/>
            <person name="Zhu Y."/>
            <person name="Huang L."/>
            <person name="Du W."/>
            <person name="Huang Y."/>
        </authorList>
    </citation>
    <scope>NUCLEOTIDE SEQUENCE [LARGE SCALE GENOMIC DNA]</scope>
    <source>
        <strain evidence="11 12">IO3-P2-C2</strain>
    </source>
</reference>
<dbReference type="InterPro" id="IPR000064">
    <property type="entry name" value="NLP_P60_dom"/>
</dbReference>
<evidence type="ECO:0000256" key="3">
    <source>
        <dbReference type="ARBA" id="ARBA00022729"/>
    </source>
</evidence>